<comment type="subcellular location">
    <subcellularLocation>
        <location evidence="1">Membrane</location>
        <topology evidence="1">Multi-pass membrane protein</topology>
    </subcellularLocation>
</comment>
<dbReference type="InterPro" id="IPR010291">
    <property type="entry name" value="Ion_channel_UNC-93"/>
</dbReference>
<dbReference type="GO" id="GO:0055120">
    <property type="term" value="C:striated muscle dense body"/>
    <property type="evidence" value="ECO:0007669"/>
    <property type="project" value="TreeGrafter"/>
</dbReference>
<feature type="transmembrane region" description="Helical" evidence="6">
    <location>
        <begin position="45"/>
        <end position="65"/>
    </location>
</feature>
<name>A0A8X6FKH2_TRICU</name>
<keyword evidence="8" id="KW-1185">Reference proteome</keyword>
<organism evidence="7 8">
    <name type="scientific">Trichonephila clavata</name>
    <name type="common">Joro spider</name>
    <name type="synonym">Nephila clavata</name>
    <dbReference type="NCBI Taxonomy" id="2740835"/>
    <lineage>
        <taxon>Eukaryota</taxon>
        <taxon>Metazoa</taxon>
        <taxon>Ecdysozoa</taxon>
        <taxon>Arthropoda</taxon>
        <taxon>Chelicerata</taxon>
        <taxon>Arachnida</taxon>
        <taxon>Araneae</taxon>
        <taxon>Araneomorphae</taxon>
        <taxon>Entelegynae</taxon>
        <taxon>Araneoidea</taxon>
        <taxon>Nephilidae</taxon>
        <taxon>Trichonephila</taxon>
    </lineage>
</organism>
<proteinExistence type="inferred from homology"/>
<dbReference type="AlphaFoldDB" id="A0A8X6FKH2"/>
<dbReference type="Proteomes" id="UP000887116">
    <property type="component" value="Unassembled WGS sequence"/>
</dbReference>
<dbReference type="OrthoDB" id="78663at2759"/>
<evidence type="ECO:0000256" key="4">
    <source>
        <dbReference type="ARBA" id="ARBA00022989"/>
    </source>
</evidence>
<dbReference type="PANTHER" id="PTHR19444:SF11">
    <property type="entry name" value="UNC93-LIKE PROTEIN"/>
    <property type="match status" value="1"/>
</dbReference>
<evidence type="ECO:0000313" key="8">
    <source>
        <dbReference type="Proteomes" id="UP000887116"/>
    </source>
</evidence>
<dbReference type="PANTHER" id="PTHR19444">
    <property type="entry name" value="UNC-93 RELATED"/>
    <property type="match status" value="1"/>
</dbReference>
<gene>
    <name evidence="7" type="primary">unc93a</name>
    <name evidence="7" type="ORF">TNCT_589201</name>
</gene>
<sequence length="315" mass="35374">MDKPVREHILSDVVEDLRQNPSINEDEDDLDLGDKSKTKRIRRSSLRNLIVFSVCYFLCYTGFWALSNLQSTMNAAGGLGDYSQAVIYIFSMISSLFLPKVLIDKFGCKNILVFGTLVCTFSIASNMFLRWDLMMTASVLFGLANGPFVAAQTYYIDEMATRFQSTIRGNMEFIMALFFGIFSIFSESTQISGNLLSYFILNPPPENVTHQTECGAEFIPSKNDTNQNLNPPSDFERHLLVGIYLGMALLSALILVIFLDPLKNDLKDGNGCKVIFERFASAFKHLQNPHQLLLLPLSVYIGLEGPFYGNEVTQV</sequence>
<dbReference type="Gene3D" id="1.20.1250.20">
    <property type="entry name" value="MFS general substrate transporter like domains"/>
    <property type="match status" value="1"/>
</dbReference>
<comment type="caution">
    <text evidence="7">The sequence shown here is derived from an EMBL/GenBank/DDBJ whole genome shotgun (WGS) entry which is preliminary data.</text>
</comment>
<dbReference type="GO" id="GO:0015459">
    <property type="term" value="F:potassium channel regulator activity"/>
    <property type="evidence" value="ECO:0007669"/>
    <property type="project" value="TreeGrafter"/>
</dbReference>
<evidence type="ECO:0000256" key="3">
    <source>
        <dbReference type="ARBA" id="ARBA00022692"/>
    </source>
</evidence>
<evidence type="ECO:0000313" key="7">
    <source>
        <dbReference type="EMBL" id="GFQ82137.1"/>
    </source>
</evidence>
<dbReference type="GO" id="GO:0043266">
    <property type="term" value="P:regulation of potassium ion transport"/>
    <property type="evidence" value="ECO:0007669"/>
    <property type="project" value="TreeGrafter"/>
</dbReference>
<keyword evidence="3 6" id="KW-0812">Transmembrane</keyword>
<accession>A0A8X6FKH2</accession>
<reference evidence="7" key="1">
    <citation type="submission" date="2020-07" db="EMBL/GenBank/DDBJ databases">
        <title>Multicomponent nature underlies the extraordinary mechanical properties of spider dragline silk.</title>
        <authorList>
            <person name="Kono N."/>
            <person name="Nakamura H."/>
            <person name="Mori M."/>
            <person name="Yoshida Y."/>
            <person name="Ohtoshi R."/>
            <person name="Malay A.D."/>
            <person name="Moran D.A.P."/>
            <person name="Tomita M."/>
            <person name="Numata K."/>
            <person name="Arakawa K."/>
        </authorList>
    </citation>
    <scope>NUCLEOTIDE SEQUENCE</scope>
</reference>
<dbReference type="InterPro" id="IPR036259">
    <property type="entry name" value="MFS_trans_sf"/>
</dbReference>
<feature type="transmembrane region" description="Helical" evidence="6">
    <location>
        <begin position="85"/>
        <end position="103"/>
    </location>
</feature>
<evidence type="ECO:0000256" key="6">
    <source>
        <dbReference type="SAM" id="Phobius"/>
    </source>
</evidence>
<evidence type="ECO:0000256" key="2">
    <source>
        <dbReference type="ARBA" id="ARBA00009172"/>
    </source>
</evidence>
<keyword evidence="4 6" id="KW-1133">Transmembrane helix</keyword>
<feature type="transmembrane region" description="Helical" evidence="6">
    <location>
        <begin position="135"/>
        <end position="156"/>
    </location>
</feature>
<protein>
    <submittedName>
        <fullName evidence="7">Protein unc-93 homolog A</fullName>
    </submittedName>
</protein>
<dbReference type="GO" id="GO:0006937">
    <property type="term" value="P:regulation of muscle contraction"/>
    <property type="evidence" value="ECO:0007669"/>
    <property type="project" value="TreeGrafter"/>
</dbReference>
<keyword evidence="5 6" id="KW-0472">Membrane</keyword>
<evidence type="ECO:0000256" key="1">
    <source>
        <dbReference type="ARBA" id="ARBA00004141"/>
    </source>
</evidence>
<comment type="similarity">
    <text evidence="2">Belongs to the unc-93 family.</text>
</comment>
<dbReference type="GO" id="GO:0005886">
    <property type="term" value="C:plasma membrane"/>
    <property type="evidence" value="ECO:0007669"/>
    <property type="project" value="TreeGrafter"/>
</dbReference>
<dbReference type="Pfam" id="PF05978">
    <property type="entry name" value="UNC-93"/>
    <property type="match status" value="1"/>
</dbReference>
<dbReference type="InterPro" id="IPR051951">
    <property type="entry name" value="UNC-93_regulatory"/>
</dbReference>
<dbReference type="SUPFAM" id="SSF103473">
    <property type="entry name" value="MFS general substrate transporter"/>
    <property type="match status" value="1"/>
</dbReference>
<dbReference type="EMBL" id="BMAO01032430">
    <property type="protein sequence ID" value="GFQ82137.1"/>
    <property type="molecule type" value="Genomic_DNA"/>
</dbReference>
<feature type="transmembrane region" description="Helical" evidence="6">
    <location>
        <begin position="239"/>
        <end position="259"/>
    </location>
</feature>
<feature type="transmembrane region" description="Helical" evidence="6">
    <location>
        <begin position="177"/>
        <end position="201"/>
    </location>
</feature>
<feature type="transmembrane region" description="Helical" evidence="6">
    <location>
        <begin position="110"/>
        <end position="129"/>
    </location>
</feature>
<evidence type="ECO:0000256" key="5">
    <source>
        <dbReference type="ARBA" id="ARBA00023136"/>
    </source>
</evidence>